<evidence type="ECO:0000313" key="13">
    <source>
        <dbReference type="Proteomes" id="UP000240830"/>
    </source>
</evidence>
<dbReference type="OrthoDB" id="270584at2759"/>
<accession>A0A2H9TH96</accession>
<evidence type="ECO:0000256" key="8">
    <source>
        <dbReference type="ARBA" id="ARBA00023128"/>
    </source>
</evidence>
<dbReference type="PRINTS" id="PR00928">
    <property type="entry name" value="GRAVESDC"/>
</dbReference>
<evidence type="ECO:0000256" key="6">
    <source>
        <dbReference type="ARBA" id="ARBA00022792"/>
    </source>
</evidence>
<evidence type="ECO:0000256" key="11">
    <source>
        <dbReference type="RuleBase" id="RU000488"/>
    </source>
</evidence>
<feature type="repeat" description="Solcar" evidence="10">
    <location>
        <begin position="227"/>
        <end position="320"/>
    </location>
</feature>
<dbReference type="PROSITE" id="PS50920">
    <property type="entry name" value="SOLCAR"/>
    <property type="match status" value="3"/>
</dbReference>
<dbReference type="InterPro" id="IPR018108">
    <property type="entry name" value="MCP_transmembrane"/>
</dbReference>
<dbReference type="AlphaFoldDB" id="A0A2H9TH96"/>
<dbReference type="PRINTS" id="PR00926">
    <property type="entry name" value="MITOCARRIER"/>
</dbReference>
<gene>
    <name evidence="12" type="ORF">PSACC_03087</name>
</gene>
<reference evidence="12 13" key="1">
    <citation type="submission" date="2016-10" db="EMBL/GenBank/DDBJ databases">
        <title>The genome of Paramicrosporidium saccamoebae is the missing link in understanding Cryptomycota and Microsporidia evolution.</title>
        <authorList>
            <person name="Quandt C.A."/>
            <person name="Beaudet D."/>
            <person name="Corsaro D."/>
            <person name="Michel R."/>
            <person name="Corradi N."/>
            <person name="James T."/>
        </authorList>
    </citation>
    <scope>NUCLEOTIDE SEQUENCE [LARGE SCALE GENOMIC DNA]</scope>
    <source>
        <strain evidence="12 13">KSL3</strain>
    </source>
</reference>
<comment type="caution">
    <text evidence="12">The sequence shown here is derived from an EMBL/GenBank/DDBJ whole genome shotgun (WGS) entry which is preliminary data.</text>
</comment>
<evidence type="ECO:0000256" key="2">
    <source>
        <dbReference type="ARBA" id="ARBA00006375"/>
    </source>
</evidence>
<evidence type="ECO:0000256" key="9">
    <source>
        <dbReference type="ARBA" id="ARBA00023136"/>
    </source>
</evidence>
<keyword evidence="13" id="KW-1185">Reference proteome</keyword>
<dbReference type="GO" id="GO:0015228">
    <property type="term" value="F:coenzyme A transmembrane transporter activity"/>
    <property type="evidence" value="ECO:0007669"/>
    <property type="project" value="EnsemblFungi"/>
</dbReference>
<keyword evidence="8" id="KW-0496">Mitochondrion</keyword>
<comment type="subcellular location">
    <subcellularLocation>
        <location evidence="1">Mitochondrion inner membrane</location>
        <topology evidence="1">Multi-pass membrane protein</topology>
    </subcellularLocation>
</comment>
<evidence type="ECO:0000256" key="4">
    <source>
        <dbReference type="ARBA" id="ARBA00022692"/>
    </source>
</evidence>
<keyword evidence="3 11" id="KW-0813">Transport</keyword>
<dbReference type="EMBL" id="MTSL01000191">
    <property type="protein sequence ID" value="PJF17095.1"/>
    <property type="molecule type" value="Genomic_DNA"/>
</dbReference>
<comment type="similarity">
    <text evidence="2 11">Belongs to the mitochondrial carrier (TC 2.A.29) family.</text>
</comment>
<evidence type="ECO:0000313" key="12">
    <source>
        <dbReference type="EMBL" id="PJF17095.1"/>
    </source>
</evidence>
<proteinExistence type="inferred from homology"/>
<keyword evidence="4 10" id="KW-0812">Transmembrane</keyword>
<dbReference type="Gene3D" id="1.50.40.10">
    <property type="entry name" value="Mitochondrial carrier domain"/>
    <property type="match status" value="1"/>
</dbReference>
<feature type="repeat" description="Solcar" evidence="10">
    <location>
        <begin position="13"/>
        <end position="104"/>
    </location>
</feature>
<dbReference type="PANTHER" id="PTHR24089">
    <property type="entry name" value="SOLUTE CARRIER FAMILY 25"/>
    <property type="match status" value="1"/>
</dbReference>
<dbReference type="GO" id="GO:0005743">
    <property type="term" value="C:mitochondrial inner membrane"/>
    <property type="evidence" value="ECO:0007669"/>
    <property type="project" value="UniProtKB-SubCell"/>
</dbReference>
<feature type="repeat" description="Solcar" evidence="10">
    <location>
        <begin position="114"/>
        <end position="214"/>
    </location>
</feature>
<dbReference type="Proteomes" id="UP000240830">
    <property type="component" value="Unassembled WGS sequence"/>
</dbReference>
<name>A0A2H9TH96_9FUNG</name>
<keyword evidence="9 10" id="KW-0472">Membrane</keyword>
<evidence type="ECO:0000256" key="3">
    <source>
        <dbReference type="ARBA" id="ARBA00022448"/>
    </source>
</evidence>
<dbReference type="InterPro" id="IPR023395">
    <property type="entry name" value="MCP_dom_sf"/>
</dbReference>
<keyword evidence="6" id="KW-0999">Mitochondrion inner membrane</keyword>
<evidence type="ECO:0000256" key="7">
    <source>
        <dbReference type="ARBA" id="ARBA00022989"/>
    </source>
</evidence>
<dbReference type="InterPro" id="IPR002167">
    <property type="entry name" value="GDC-like"/>
</dbReference>
<evidence type="ECO:0000256" key="5">
    <source>
        <dbReference type="ARBA" id="ARBA00022737"/>
    </source>
</evidence>
<dbReference type="Pfam" id="PF00153">
    <property type="entry name" value="Mito_carr"/>
    <property type="match status" value="3"/>
</dbReference>
<organism evidence="12 13">
    <name type="scientific">Paramicrosporidium saccamoebae</name>
    <dbReference type="NCBI Taxonomy" id="1246581"/>
    <lineage>
        <taxon>Eukaryota</taxon>
        <taxon>Fungi</taxon>
        <taxon>Fungi incertae sedis</taxon>
        <taxon>Cryptomycota</taxon>
        <taxon>Cryptomycota incertae sedis</taxon>
        <taxon>Paramicrosporidium</taxon>
    </lineage>
</organism>
<evidence type="ECO:0000256" key="10">
    <source>
        <dbReference type="PROSITE-ProRule" id="PRU00282"/>
    </source>
</evidence>
<protein>
    <submittedName>
        <fullName evidence="12">Mitochondrial carrier protein domain-containing protein</fullName>
    </submittedName>
</protein>
<keyword evidence="5" id="KW-0677">Repeat</keyword>
<dbReference type="STRING" id="1246581.A0A2H9TH96"/>
<dbReference type="SUPFAM" id="SSF103506">
    <property type="entry name" value="Mitochondrial carrier"/>
    <property type="match status" value="1"/>
</dbReference>
<dbReference type="InterPro" id="IPR002067">
    <property type="entry name" value="MCP"/>
</dbReference>
<keyword evidence="7" id="KW-1133">Transmembrane helix</keyword>
<evidence type="ECO:0000256" key="1">
    <source>
        <dbReference type="ARBA" id="ARBA00004448"/>
    </source>
</evidence>
<sequence length="327" mass="36038">MPKSPDSISESRYQTLETLICGGVAGSVAKTVIAPFDRVKIHFQVQNPALSPYSGRLRGVFHALQMIYKSTGITGVYRGHSAMLLRIFPYAAINYLSYETFRRGLYEGEPVGQVAWWKRILAGSLAGSVAVSCTYPLDIIRVRLAFDLSTKKGEAGLRRYVQSFQTVASALASEGRKLFGFPLAGFYQGFLPTLGGILPYAGVSYFSFESQKSAYRTHIARNEDADIPLALKLIMGMLSGALAQTAAYPLDVVRRRAQVLRVAPHLRKIHSGRPSALQILAAVLREHGVRGLFAGLSINYLKVAPATGVSFVIYEFMRENIFHMPRI</sequence>